<keyword evidence="7 11" id="KW-1133">Transmembrane helix</keyword>
<dbReference type="InterPro" id="IPR012902">
    <property type="entry name" value="N_methyl_site"/>
</dbReference>
<reference evidence="14" key="1">
    <citation type="journal article" date="2019" name="Int. J. Syst. Evol. Microbiol.">
        <title>The Global Catalogue of Microorganisms (GCM) 10K type strain sequencing project: providing services to taxonomists for standard genome sequencing and annotation.</title>
        <authorList>
            <consortium name="The Broad Institute Genomics Platform"/>
            <consortium name="The Broad Institute Genome Sequencing Center for Infectious Disease"/>
            <person name="Wu L."/>
            <person name="Ma J."/>
        </authorList>
    </citation>
    <scope>NUCLEOTIDE SEQUENCE [LARGE SCALE GENOMIC DNA]</scope>
    <source>
        <strain evidence="14">JCM 17066</strain>
    </source>
</reference>
<evidence type="ECO:0000313" key="13">
    <source>
        <dbReference type="EMBL" id="MFC5473252.1"/>
    </source>
</evidence>
<evidence type="ECO:0000256" key="6">
    <source>
        <dbReference type="ARBA" id="ARBA00022692"/>
    </source>
</evidence>
<evidence type="ECO:0000256" key="3">
    <source>
        <dbReference type="ARBA" id="ARBA00022475"/>
    </source>
</evidence>
<evidence type="ECO:0000256" key="10">
    <source>
        <dbReference type="ARBA" id="ARBA00030775"/>
    </source>
</evidence>
<evidence type="ECO:0000313" key="14">
    <source>
        <dbReference type="Proteomes" id="UP001596045"/>
    </source>
</evidence>
<dbReference type="Gene3D" id="3.55.40.10">
    <property type="entry name" value="minor pseudopilin epsh domain"/>
    <property type="match status" value="1"/>
</dbReference>
<dbReference type="InterPro" id="IPR022346">
    <property type="entry name" value="T2SS_GspH"/>
</dbReference>
<evidence type="ECO:0000256" key="9">
    <source>
        <dbReference type="ARBA" id="ARBA00025772"/>
    </source>
</evidence>
<keyword evidence="4" id="KW-0488">Methylation</keyword>
<evidence type="ECO:0000256" key="2">
    <source>
        <dbReference type="ARBA" id="ARBA00021549"/>
    </source>
</evidence>
<dbReference type="Pfam" id="PF07963">
    <property type="entry name" value="N_methyl"/>
    <property type="match status" value="1"/>
</dbReference>
<organism evidence="13 14">
    <name type="scientific">Paraherbaspirillum soli</name>
    <dbReference type="NCBI Taxonomy" id="631222"/>
    <lineage>
        <taxon>Bacteria</taxon>
        <taxon>Pseudomonadati</taxon>
        <taxon>Pseudomonadota</taxon>
        <taxon>Betaproteobacteria</taxon>
        <taxon>Burkholderiales</taxon>
        <taxon>Oxalobacteraceae</taxon>
        <taxon>Paraherbaspirillum</taxon>
    </lineage>
</organism>
<dbReference type="InterPro" id="IPR045584">
    <property type="entry name" value="Pilin-like"/>
</dbReference>
<keyword evidence="8 11" id="KW-0472">Membrane</keyword>
<keyword evidence="14" id="KW-1185">Reference proteome</keyword>
<comment type="caution">
    <text evidence="13">The sequence shown here is derived from an EMBL/GenBank/DDBJ whole genome shotgun (WGS) entry which is preliminary data.</text>
</comment>
<evidence type="ECO:0000256" key="1">
    <source>
        <dbReference type="ARBA" id="ARBA00004377"/>
    </source>
</evidence>
<name>A0ABW0M7J0_9BURK</name>
<evidence type="ECO:0000259" key="12">
    <source>
        <dbReference type="Pfam" id="PF12019"/>
    </source>
</evidence>
<dbReference type="RefSeq" id="WP_378995473.1">
    <property type="nucleotide sequence ID" value="NZ_JBHSMT010000008.1"/>
</dbReference>
<dbReference type="Proteomes" id="UP001596045">
    <property type="component" value="Unassembled WGS sequence"/>
</dbReference>
<dbReference type="EMBL" id="JBHSMT010000008">
    <property type="protein sequence ID" value="MFC5473252.1"/>
    <property type="molecule type" value="Genomic_DNA"/>
</dbReference>
<evidence type="ECO:0000256" key="4">
    <source>
        <dbReference type="ARBA" id="ARBA00022481"/>
    </source>
</evidence>
<dbReference type="SUPFAM" id="SSF54523">
    <property type="entry name" value="Pili subunits"/>
    <property type="match status" value="1"/>
</dbReference>
<dbReference type="PROSITE" id="PS00409">
    <property type="entry name" value="PROKAR_NTER_METHYL"/>
    <property type="match status" value="1"/>
</dbReference>
<accession>A0ABW0M7J0</accession>
<gene>
    <name evidence="13" type="ORF">ACFPM8_04720</name>
</gene>
<proteinExistence type="inferred from homology"/>
<keyword evidence="3" id="KW-1003">Cell membrane</keyword>
<sequence length="184" mass="19250">MPSSTLYLLPAVCNKPLRQAAGFTLVELMLAIAVLAILLGVGIPAMQNFIIANRLSGEVRQFVAANMRARSEAIMRGRPVQLCRSVNAGNGPDACDSGDRNWASGWLIVVPHATPDAAEVLARQRALDRDTRVIASTASIIYNGMGQIATAAATFAFTAGGGHRRGVCLASSGNSRVVADAADC</sequence>
<dbReference type="NCBIfam" id="TIGR02532">
    <property type="entry name" value="IV_pilin_GFxxxE"/>
    <property type="match status" value="1"/>
</dbReference>
<evidence type="ECO:0000256" key="7">
    <source>
        <dbReference type="ARBA" id="ARBA00022989"/>
    </source>
</evidence>
<evidence type="ECO:0000256" key="8">
    <source>
        <dbReference type="ARBA" id="ARBA00023136"/>
    </source>
</evidence>
<evidence type="ECO:0000256" key="5">
    <source>
        <dbReference type="ARBA" id="ARBA00022519"/>
    </source>
</evidence>
<comment type="similarity">
    <text evidence="9">Belongs to the GSP H family.</text>
</comment>
<dbReference type="Pfam" id="PF12019">
    <property type="entry name" value="GspH"/>
    <property type="match status" value="1"/>
</dbReference>
<comment type="subcellular location">
    <subcellularLocation>
        <location evidence="1">Cell inner membrane</location>
        <topology evidence="1">Single-pass membrane protein</topology>
    </subcellularLocation>
</comment>
<keyword evidence="6 11" id="KW-0812">Transmembrane</keyword>
<protein>
    <recommendedName>
        <fullName evidence="2">Type II secretion system protein H</fullName>
    </recommendedName>
    <alternativeName>
        <fullName evidence="10">General secretion pathway protein H</fullName>
    </alternativeName>
</protein>
<keyword evidence="5" id="KW-0997">Cell inner membrane</keyword>
<feature type="transmembrane region" description="Helical" evidence="11">
    <location>
        <begin position="20"/>
        <end position="46"/>
    </location>
</feature>
<evidence type="ECO:0000256" key="11">
    <source>
        <dbReference type="SAM" id="Phobius"/>
    </source>
</evidence>
<feature type="domain" description="General secretion pathway GspH" evidence="12">
    <location>
        <begin position="59"/>
        <end position="173"/>
    </location>
</feature>